<keyword evidence="3" id="KW-1185">Reference proteome</keyword>
<evidence type="ECO:0000256" key="1">
    <source>
        <dbReference type="SAM" id="MobiDB-lite"/>
    </source>
</evidence>
<evidence type="ECO:0000313" key="3">
    <source>
        <dbReference type="Proteomes" id="UP001632038"/>
    </source>
</evidence>
<dbReference type="AlphaFoldDB" id="A0ABD3DJB3"/>
<feature type="compositionally biased region" description="Polar residues" evidence="1">
    <location>
        <begin position="129"/>
        <end position="147"/>
    </location>
</feature>
<accession>A0ABD3DJB3</accession>
<dbReference type="EMBL" id="JAVIJP010000016">
    <property type="protein sequence ID" value="KAL3642380.1"/>
    <property type="molecule type" value="Genomic_DNA"/>
</dbReference>
<organism evidence="2 3">
    <name type="scientific">Castilleja foliolosa</name>
    <dbReference type="NCBI Taxonomy" id="1961234"/>
    <lineage>
        <taxon>Eukaryota</taxon>
        <taxon>Viridiplantae</taxon>
        <taxon>Streptophyta</taxon>
        <taxon>Embryophyta</taxon>
        <taxon>Tracheophyta</taxon>
        <taxon>Spermatophyta</taxon>
        <taxon>Magnoliopsida</taxon>
        <taxon>eudicotyledons</taxon>
        <taxon>Gunneridae</taxon>
        <taxon>Pentapetalae</taxon>
        <taxon>asterids</taxon>
        <taxon>lamiids</taxon>
        <taxon>Lamiales</taxon>
        <taxon>Orobanchaceae</taxon>
        <taxon>Pedicularideae</taxon>
        <taxon>Castillejinae</taxon>
        <taxon>Castilleja</taxon>
    </lineage>
</organism>
<feature type="region of interest" description="Disordered" evidence="1">
    <location>
        <begin position="121"/>
        <end position="172"/>
    </location>
</feature>
<name>A0ABD3DJB3_9LAMI</name>
<sequence length="172" mass="18686">MFIPNLKIGGGEGEVAIHPNLSSRPSNFLESSAPFFLFDSGVDRRATVGGESGARAVTELSRGVHLDDRIFAFEDGDDDGGLDEGWDCWHESLPKKGKPQGREVTVLAAFLLSNPCQATTYRRRDTQRIRATQQPSSVAEPHQQTPSAADHSVAASHPTSSDSPDLQPDFQR</sequence>
<dbReference type="Proteomes" id="UP001632038">
    <property type="component" value="Unassembled WGS sequence"/>
</dbReference>
<comment type="caution">
    <text evidence="2">The sequence shown here is derived from an EMBL/GenBank/DDBJ whole genome shotgun (WGS) entry which is preliminary data.</text>
</comment>
<evidence type="ECO:0000313" key="2">
    <source>
        <dbReference type="EMBL" id="KAL3642380.1"/>
    </source>
</evidence>
<proteinExistence type="predicted"/>
<protein>
    <submittedName>
        <fullName evidence="2">Uncharacterized protein</fullName>
    </submittedName>
</protein>
<reference evidence="3" key="1">
    <citation type="journal article" date="2024" name="IScience">
        <title>Strigolactones Initiate the Formation of Haustorium-like Structures in Castilleja.</title>
        <authorList>
            <person name="Buerger M."/>
            <person name="Peterson D."/>
            <person name="Chory J."/>
        </authorList>
    </citation>
    <scope>NUCLEOTIDE SEQUENCE [LARGE SCALE GENOMIC DNA]</scope>
</reference>
<gene>
    <name evidence="2" type="ORF">CASFOL_013195</name>
</gene>